<dbReference type="SUPFAM" id="SSF69118">
    <property type="entry name" value="AhpD-like"/>
    <property type="match status" value="1"/>
</dbReference>
<feature type="region of interest" description="Disordered" evidence="1">
    <location>
        <begin position="18"/>
        <end position="38"/>
    </location>
</feature>
<dbReference type="Gene3D" id="1.20.1290.10">
    <property type="entry name" value="AhpD-like"/>
    <property type="match status" value="1"/>
</dbReference>
<dbReference type="AlphaFoldDB" id="A0A7X6RKG9"/>
<name>A0A7X6RKG9_9NOCA</name>
<evidence type="ECO:0008006" key="4">
    <source>
        <dbReference type="Google" id="ProtNLM"/>
    </source>
</evidence>
<evidence type="ECO:0000313" key="3">
    <source>
        <dbReference type="Proteomes" id="UP000523447"/>
    </source>
</evidence>
<dbReference type="RefSeq" id="WP_051031260.1">
    <property type="nucleotide sequence ID" value="NZ_CAWPHS010000027.1"/>
</dbReference>
<comment type="caution">
    <text evidence="2">The sequence shown here is derived from an EMBL/GenBank/DDBJ whole genome shotgun (WGS) entry which is preliminary data.</text>
</comment>
<evidence type="ECO:0000256" key="1">
    <source>
        <dbReference type="SAM" id="MobiDB-lite"/>
    </source>
</evidence>
<gene>
    <name evidence="2" type="ORF">HGA07_24240</name>
</gene>
<dbReference type="Proteomes" id="UP000523447">
    <property type="component" value="Unassembled WGS sequence"/>
</dbReference>
<proteinExistence type="predicted"/>
<keyword evidence="3" id="KW-1185">Reference proteome</keyword>
<feature type="compositionally biased region" description="Basic and acidic residues" evidence="1">
    <location>
        <begin position="23"/>
        <end position="33"/>
    </location>
</feature>
<dbReference type="InterPro" id="IPR029032">
    <property type="entry name" value="AhpD-like"/>
</dbReference>
<organism evidence="2 3">
    <name type="scientific">Nocardia veterana</name>
    <dbReference type="NCBI Taxonomy" id="132249"/>
    <lineage>
        <taxon>Bacteria</taxon>
        <taxon>Bacillati</taxon>
        <taxon>Actinomycetota</taxon>
        <taxon>Actinomycetes</taxon>
        <taxon>Mycobacteriales</taxon>
        <taxon>Nocardiaceae</taxon>
        <taxon>Nocardia</taxon>
    </lineage>
</organism>
<protein>
    <recommendedName>
        <fullName evidence="4">Alkylhydroperoxidase/carboxymuconolactone decarboxylase family protein YurZ</fullName>
    </recommendedName>
</protein>
<accession>A0A7X6RKG9</accession>
<sequence length="104" mass="10899">MPDDKQAAHRALVAGVLHGKGKASPEQRARAFDNSELPPPLHTLIDKVATRPTAVTDEDFTVAKAAGYSEDQLFELVVCAAVGASARLYEAGLAALAEADEGAR</sequence>
<evidence type="ECO:0000313" key="2">
    <source>
        <dbReference type="EMBL" id="NKY88718.1"/>
    </source>
</evidence>
<reference evidence="2 3" key="1">
    <citation type="submission" date="2020-04" db="EMBL/GenBank/DDBJ databases">
        <title>MicrobeNet Type strains.</title>
        <authorList>
            <person name="Nicholson A.C."/>
        </authorList>
    </citation>
    <scope>NUCLEOTIDE SEQUENCE [LARGE SCALE GENOMIC DNA]</scope>
    <source>
        <strain evidence="2 3">DSM 44445</strain>
    </source>
</reference>
<dbReference type="EMBL" id="JAAXPE010000033">
    <property type="protein sequence ID" value="NKY88718.1"/>
    <property type="molecule type" value="Genomic_DNA"/>
</dbReference>